<evidence type="ECO:0000256" key="1">
    <source>
        <dbReference type="SAM" id="MobiDB-lite"/>
    </source>
</evidence>
<proteinExistence type="predicted"/>
<protein>
    <recommendedName>
        <fullName evidence="4">Fibrobacter succinogenes major paralogous domain-containing protein</fullName>
    </recommendedName>
</protein>
<feature type="region of interest" description="Disordered" evidence="1">
    <location>
        <begin position="131"/>
        <end position="153"/>
    </location>
</feature>
<organism evidence="2 3">
    <name type="scientific">Dysgonomonas termitidis</name>
    <dbReference type="NCBI Taxonomy" id="1516126"/>
    <lineage>
        <taxon>Bacteria</taxon>
        <taxon>Pseudomonadati</taxon>
        <taxon>Bacteroidota</taxon>
        <taxon>Bacteroidia</taxon>
        <taxon>Bacteroidales</taxon>
        <taxon>Dysgonomonadaceae</taxon>
        <taxon>Dysgonomonas</taxon>
    </lineage>
</organism>
<reference evidence="3" key="1">
    <citation type="journal article" date="2019" name="Int. J. Syst. Evol. Microbiol.">
        <title>The Global Catalogue of Microorganisms (GCM) 10K type strain sequencing project: providing services to taxonomists for standard genome sequencing and annotation.</title>
        <authorList>
            <consortium name="The Broad Institute Genomics Platform"/>
            <consortium name="The Broad Institute Genome Sequencing Center for Infectious Disease"/>
            <person name="Wu L."/>
            <person name="Ma J."/>
        </authorList>
    </citation>
    <scope>NUCLEOTIDE SEQUENCE [LARGE SCALE GENOMIC DNA]</scope>
    <source>
        <strain evidence="3">CCUG 66188</strain>
    </source>
</reference>
<gene>
    <name evidence="2" type="ORF">ACFO6W_11475</name>
</gene>
<name>A0ABV9KVY9_9BACT</name>
<sequence length="329" mass="36550">MYQEFKEVVAHSAMEREPISKNRVNPKNVRSRVCFMLLTAMLFLFSTANVSAQNQSVKSQVAKPDVITLLNGDDINASVQKVGDTDIEYKKWSNKNGPAYTLKKSEIFRICYANGEKDVFFKKEEQAVVAPNQQQTNPLQSTNASQQTATDAQSNEYVEINGVKWATRNVDEPGTFAATPESPGMFYQWNIKEAIHPSGKGGYVATGGSSAKIWDEGKDPSPNGFRVPTADELKSLLDTEKVTGEWLIQNHQYGYKFTDKTSGNIIFLPAAGALQKGKNTIANTFGDYWSSKKKNLLMVNFLQFYKKKAVVKGFGYVGIAMPIRPVVAE</sequence>
<evidence type="ECO:0000313" key="3">
    <source>
        <dbReference type="Proteomes" id="UP001596023"/>
    </source>
</evidence>
<dbReference type="Proteomes" id="UP001596023">
    <property type="component" value="Unassembled WGS sequence"/>
</dbReference>
<comment type="caution">
    <text evidence="2">The sequence shown here is derived from an EMBL/GenBank/DDBJ whole genome shotgun (WGS) entry which is preliminary data.</text>
</comment>
<dbReference type="EMBL" id="JBHSGN010000072">
    <property type="protein sequence ID" value="MFC4674317.1"/>
    <property type="molecule type" value="Genomic_DNA"/>
</dbReference>
<dbReference type="RefSeq" id="WP_379996505.1">
    <property type="nucleotide sequence ID" value="NZ_JBHSGN010000072.1"/>
</dbReference>
<evidence type="ECO:0000313" key="2">
    <source>
        <dbReference type="EMBL" id="MFC4674317.1"/>
    </source>
</evidence>
<accession>A0ABV9KVY9</accession>
<keyword evidence="3" id="KW-1185">Reference proteome</keyword>
<evidence type="ECO:0008006" key="4">
    <source>
        <dbReference type="Google" id="ProtNLM"/>
    </source>
</evidence>